<dbReference type="EC" id="6.2.1.3" evidence="6"/>
<dbReference type="PANTHER" id="PTHR43272:SF83">
    <property type="entry name" value="ACYL-COA SYNTHETASE LONG-CHAIN, ISOFORM J"/>
    <property type="match status" value="1"/>
</dbReference>
<comment type="catalytic activity">
    <reaction evidence="7">
        <text>a long-chain fatty acid + ATP + CoA = a long-chain fatty acyl-CoA + AMP + diphosphate</text>
        <dbReference type="Rhea" id="RHEA:15421"/>
        <dbReference type="ChEBI" id="CHEBI:30616"/>
        <dbReference type="ChEBI" id="CHEBI:33019"/>
        <dbReference type="ChEBI" id="CHEBI:57287"/>
        <dbReference type="ChEBI" id="CHEBI:57560"/>
        <dbReference type="ChEBI" id="CHEBI:83139"/>
        <dbReference type="ChEBI" id="CHEBI:456215"/>
        <dbReference type="EC" id="6.2.1.3"/>
    </reaction>
</comment>
<evidence type="ECO:0000256" key="1">
    <source>
        <dbReference type="ARBA" id="ARBA00006432"/>
    </source>
</evidence>
<gene>
    <name evidence="9" type="ORF">LSAA_4357</name>
</gene>
<dbReference type="GO" id="GO:0005783">
    <property type="term" value="C:endoplasmic reticulum"/>
    <property type="evidence" value="ECO:0007669"/>
    <property type="project" value="TreeGrafter"/>
</dbReference>
<dbReference type="Gene3D" id="3.40.50.12780">
    <property type="entry name" value="N-terminal domain of ligase-like"/>
    <property type="match status" value="1"/>
</dbReference>
<dbReference type="GO" id="GO:0005524">
    <property type="term" value="F:ATP binding"/>
    <property type="evidence" value="ECO:0007669"/>
    <property type="project" value="UniProtKB-KW"/>
</dbReference>
<dbReference type="Pfam" id="PF00501">
    <property type="entry name" value="AMP-binding"/>
    <property type="match status" value="1"/>
</dbReference>
<dbReference type="InterPro" id="IPR000873">
    <property type="entry name" value="AMP-dep_synth/lig_dom"/>
</dbReference>
<comment type="similarity">
    <text evidence="1">Belongs to the ATP-dependent AMP-binding enzyme family.</text>
</comment>
<dbReference type="GO" id="GO:0005886">
    <property type="term" value="C:plasma membrane"/>
    <property type="evidence" value="ECO:0007669"/>
    <property type="project" value="TreeGrafter"/>
</dbReference>
<evidence type="ECO:0000313" key="10">
    <source>
        <dbReference type="Proteomes" id="UP000675881"/>
    </source>
</evidence>
<keyword evidence="10" id="KW-1185">Reference proteome</keyword>
<evidence type="ECO:0000256" key="7">
    <source>
        <dbReference type="ARBA" id="ARBA00036813"/>
    </source>
</evidence>
<dbReference type="InterPro" id="IPR020845">
    <property type="entry name" value="AMP-binding_CS"/>
</dbReference>
<keyword evidence="5" id="KW-0067">ATP-binding</keyword>
<name>A0A7R8CM60_LEPSM</name>
<sequence length="632" mass="71568">MTVRLSSHEREIVKFSVELDLNSIKFLNKSLLNNIIYFLASSKGHYNPTVCASQNKNFVIHKFMMRNYDVKNLNLKNVTSFLSVGLIKLIVLTWDLLVSPIYYLIYQPWKKGNQKLSTIQTLLQNDSTIVYRSLDNNFNEDRRKIEYGDTLVDLIDYASKANMSKNCFGTRRIFNVEQIVTKENNTMTKYDQGLRHLKFLPKDKILLYAESSAKWLVSAFGCFKNSMTVVTIYTNLGDEGVYHCIEQTDAKVIITSQNLLKRLQKILASKGGLIQTIIYLEKEEFSLAQTTPEQDVNVYSFNEILEKGLKSYSQNDNEEDWRPNSEDIAVIMYTSGSSGVPKGVVLSHFNIMSNIFAHIFELSVEIALFGKGIPIGFSGPNTLMNSGSMVKEGQIGDICELKPTYMAVVPLIADRIYKIIIQKVSENGPFSELLFNFCYEYKSKWRKLGMNTPIINLLFFKKIQQFLGGNVSTIVSGGAPLSAQAHEFMEIVFDLKLSQGYGLTETCGGFILGRKEDFSLGEVGHPFPGPFVKLTNWDEGEYTVKDKPYPRGEIHVGGGLIAMGYFELMDETEENFYEENGVRWFKTGDIGQLQSSGALKIIDRKKDIIKLQNGEYVFFGKGGNIPRHTSFG</sequence>
<feature type="domain" description="AMP-dependent synthetase/ligase" evidence="8">
    <location>
        <begin position="192"/>
        <end position="566"/>
    </location>
</feature>
<dbReference type="GO" id="GO:0035336">
    <property type="term" value="P:long-chain fatty-acyl-CoA metabolic process"/>
    <property type="evidence" value="ECO:0007669"/>
    <property type="project" value="TreeGrafter"/>
</dbReference>
<evidence type="ECO:0000256" key="3">
    <source>
        <dbReference type="ARBA" id="ARBA00022741"/>
    </source>
</evidence>
<evidence type="ECO:0000259" key="8">
    <source>
        <dbReference type="Pfam" id="PF00501"/>
    </source>
</evidence>
<dbReference type="InterPro" id="IPR042099">
    <property type="entry name" value="ANL_N_sf"/>
</dbReference>
<dbReference type="AlphaFoldDB" id="A0A7R8CM60"/>
<keyword evidence="2 9" id="KW-0436">Ligase</keyword>
<evidence type="ECO:0000256" key="6">
    <source>
        <dbReference type="ARBA" id="ARBA00026121"/>
    </source>
</evidence>
<keyword evidence="4" id="KW-0276">Fatty acid metabolism</keyword>
<dbReference type="Proteomes" id="UP000675881">
    <property type="component" value="Chromosome 13"/>
</dbReference>
<dbReference type="GO" id="GO:0030182">
    <property type="term" value="P:neuron differentiation"/>
    <property type="evidence" value="ECO:0007669"/>
    <property type="project" value="TreeGrafter"/>
</dbReference>
<evidence type="ECO:0000256" key="4">
    <source>
        <dbReference type="ARBA" id="ARBA00022832"/>
    </source>
</evidence>
<organism evidence="9 10">
    <name type="scientific">Lepeophtheirus salmonis</name>
    <name type="common">Salmon louse</name>
    <name type="synonym">Caligus salmonis</name>
    <dbReference type="NCBI Taxonomy" id="72036"/>
    <lineage>
        <taxon>Eukaryota</taxon>
        <taxon>Metazoa</taxon>
        <taxon>Ecdysozoa</taxon>
        <taxon>Arthropoda</taxon>
        <taxon>Crustacea</taxon>
        <taxon>Multicrustacea</taxon>
        <taxon>Hexanauplia</taxon>
        <taxon>Copepoda</taxon>
        <taxon>Siphonostomatoida</taxon>
        <taxon>Caligidae</taxon>
        <taxon>Lepeophtheirus</taxon>
    </lineage>
</organism>
<dbReference type="GO" id="GO:0005811">
    <property type="term" value="C:lipid droplet"/>
    <property type="evidence" value="ECO:0007669"/>
    <property type="project" value="TreeGrafter"/>
</dbReference>
<reference evidence="9" key="1">
    <citation type="submission" date="2021-02" db="EMBL/GenBank/DDBJ databases">
        <authorList>
            <person name="Bekaert M."/>
        </authorList>
    </citation>
    <scope>NUCLEOTIDE SEQUENCE</scope>
    <source>
        <strain evidence="9">IoA-00</strain>
    </source>
</reference>
<evidence type="ECO:0000313" key="9">
    <source>
        <dbReference type="EMBL" id="CAF2829009.1"/>
    </source>
</evidence>
<protein>
    <recommendedName>
        <fullName evidence="6">long-chain-fatty-acid--CoA ligase</fullName>
        <ecNumber evidence="6">6.2.1.3</ecNumber>
    </recommendedName>
</protein>
<dbReference type="EMBL" id="HG994592">
    <property type="protein sequence ID" value="CAF2829009.1"/>
    <property type="molecule type" value="Genomic_DNA"/>
</dbReference>
<proteinExistence type="inferred from homology"/>
<keyword evidence="3" id="KW-0547">Nucleotide-binding</keyword>
<dbReference type="GO" id="GO:0090433">
    <property type="term" value="F:palmitoyl-CoA ligase activity"/>
    <property type="evidence" value="ECO:0007669"/>
    <property type="project" value="TreeGrafter"/>
</dbReference>
<evidence type="ECO:0000256" key="5">
    <source>
        <dbReference type="ARBA" id="ARBA00022840"/>
    </source>
</evidence>
<evidence type="ECO:0000256" key="2">
    <source>
        <dbReference type="ARBA" id="ARBA00022598"/>
    </source>
</evidence>
<dbReference type="PROSITE" id="PS00455">
    <property type="entry name" value="AMP_BINDING"/>
    <property type="match status" value="1"/>
</dbReference>
<dbReference type="PANTHER" id="PTHR43272">
    <property type="entry name" value="LONG-CHAIN-FATTY-ACID--COA LIGASE"/>
    <property type="match status" value="1"/>
</dbReference>
<keyword evidence="4" id="KW-0443">Lipid metabolism</keyword>
<dbReference type="OrthoDB" id="1700726at2759"/>
<accession>A0A7R8CM60</accession>
<dbReference type="SUPFAM" id="SSF56801">
    <property type="entry name" value="Acetyl-CoA synthetase-like"/>
    <property type="match status" value="1"/>
</dbReference>